<name>A0A2I0CM71_9PSED</name>
<organism evidence="2 3">
    <name type="scientific">Pseudomonas fluvialis</name>
    <dbReference type="NCBI Taxonomy" id="1793966"/>
    <lineage>
        <taxon>Bacteria</taxon>
        <taxon>Pseudomonadati</taxon>
        <taxon>Pseudomonadota</taxon>
        <taxon>Gammaproteobacteria</taxon>
        <taxon>Pseudomonadales</taxon>
        <taxon>Pseudomonadaceae</taxon>
        <taxon>Pseudomonas</taxon>
    </lineage>
</organism>
<keyword evidence="4" id="KW-1185">Reference proteome</keyword>
<evidence type="ECO:0000313" key="4">
    <source>
        <dbReference type="Proteomes" id="UP000655550"/>
    </source>
</evidence>
<dbReference type="RefSeq" id="WP_093984901.1">
    <property type="nucleotide sequence ID" value="NZ_PIYS01000027.1"/>
</dbReference>
<protein>
    <submittedName>
        <fullName evidence="2">Uncharacterized protein</fullName>
    </submittedName>
</protein>
<dbReference type="AlphaFoldDB" id="A0A2I0CM71"/>
<gene>
    <name evidence="2" type="ORF">CW360_13105</name>
    <name evidence="1" type="ORF">GCM10007363_05810</name>
</gene>
<evidence type="ECO:0000313" key="3">
    <source>
        <dbReference type="Proteomes" id="UP000242861"/>
    </source>
</evidence>
<dbReference type="Proteomes" id="UP000242861">
    <property type="component" value="Unassembled WGS sequence"/>
</dbReference>
<proteinExistence type="predicted"/>
<reference evidence="2" key="2">
    <citation type="submission" date="2017-12" db="EMBL/GenBank/DDBJ databases">
        <authorList>
            <person name="Hurst M.R.H."/>
        </authorList>
    </citation>
    <scope>NUCLEOTIDE SEQUENCE [LARGE SCALE GENOMIC DNA]</scope>
    <source>
        <strain evidence="2">ZYSR67-Z</strain>
    </source>
</reference>
<reference evidence="1" key="1">
    <citation type="journal article" date="2014" name="Int. J. Syst. Evol. Microbiol.">
        <title>Complete genome of a new Firmicutes species belonging to the dominant human colonic microbiota ('Ruminococcus bicirculans') reveals two chromosomes and a selective capacity to utilize plant glucans.</title>
        <authorList>
            <consortium name="NISC Comparative Sequencing Program"/>
            <person name="Wegmann U."/>
            <person name="Louis P."/>
            <person name="Goesmann A."/>
            <person name="Henrissat B."/>
            <person name="Duncan S.H."/>
            <person name="Flint H.J."/>
        </authorList>
    </citation>
    <scope>NUCLEOTIDE SEQUENCE</scope>
    <source>
        <strain evidence="1">CCM 8778</strain>
    </source>
</reference>
<reference evidence="1" key="5">
    <citation type="submission" date="2024-05" db="EMBL/GenBank/DDBJ databases">
        <authorList>
            <person name="Sun Q."/>
            <person name="Sedlacek I."/>
        </authorList>
    </citation>
    <scope>NUCLEOTIDE SEQUENCE</scope>
    <source>
        <strain evidence="1">CCM 8778</strain>
    </source>
</reference>
<evidence type="ECO:0000313" key="1">
    <source>
        <dbReference type="EMBL" id="GGH89810.1"/>
    </source>
</evidence>
<accession>A0A2I0CM71</accession>
<evidence type="ECO:0000313" key="2">
    <source>
        <dbReference type="EMBL" id="PKF70238.1"/>
    </source>
</evidence>
<comment type="caution">
    <text evidence="2">The sequence shown here is derived from an EMBL/GenBank/DDBJ whole genome shotgun (WGS) entry which is preliminary data.</text>
</comment>
<sequence length="198" mass="22430">MWRQALRVQHLLFYALLASAIFTLALWLGRAAQPLVELQDWQVRLLDPLADARLRLVTLQEVQAGQLWLQAGQPQARLLWRAEQAGWRLQAELQWSASWAERLQPVLAGMAADAEQALTGEWPVQWAELPVSSLSLQPLHSVSAEQLAASLGKPRLRLELSEGLAWVYPQWALTAQLVDEQVQGLLAQPRRSWREQPL</sequence>
<dbReference type="EMBL" id="BMDE01000002">
    <property type="protein sequence ID" value="GGH89810.1"/>
    <property type="molecule type" value="Genomic_DNA"/>
</dbReference>
<reference evidence="3" key="3">
    <citation type="submission" date="2017-12" db="EMBL/GenBank/DDBJ databases">
        <authorList>
            <person name="Yu X.-Y."/>
        </authorList>
    </citation>
    <scope>NUCLEOTIDE SEQUENCE [LARGE SCALE GENOMIC DNA]</scope>
    <source>
        <strain evidence="3">ZYSR67-Z</strain>
    </source>
</reference>
<dbReference type="Proteomes" id="UP000655550">
    <property type="component" value="Unassembled WGS sequence"/>
</dbReference>
<reference evidence="4" key="4">
    <citation type="journal article" date="2019" name="Int. J. Syst. Evol. Microbiol.">
        <title>The Global Catalogue of Microorganisms (GCM) 10K type strain sequencing project: providing services to taxonomists for standard genome sequencing and annotation.</title>
        <authorList>
            <consortium name="The Broad Institute Genomics Platform"/>
            <consortium name="The Broad Institute Genome Sequencing Center for Infectious Disease"/>
            <person name="Wu L."/>
            <person name="Ma J."/>
        </authorList>
    </citation>
    <scope>NUCLEOTIDE SEQUENCE [LARGE SCALE GENOMIC DNA]</scope>
    <source>
        <strain evidence="4">CCM 8778</strain>
    </source>
</reference>
<dbReference type="EMBL" id="PIYS01000027">
    <property type="protein sequence ID" value="PKF70238.1"/>
    <property type="molecule type" value="Genomic_DNA"/>
</dbReference>